<accession>A0A420M8S9</accession>
<name>A0A420M8S9_FUSOX</name>
<dbReference type="VEuPathDB" id="FungiDB:FOZG_17205"/>
<gene>
    <name evidence="1" type="ORF">BFJ69_g17249</name>
</gene>
<dbReference type="VEuPathDB" id="FungiDB:FOC1_g10004314"/>
<evidence type="ECO:0000313" key="2">
    <source>
        <dbReference type="Proteomes" id="UP000285084"/>
    </source>
</evidence>
<dbReference type="VEuPathDB" id="FungiDB:FOMG_19418"/>
<comment type="caution">
    <text evidence="1">The sequence shown here is derived from an EMBL/GenBank/DDBJ whole genome shotgun (WGS) entry which is preliminary data.</text>
</comment>
<organism evidence="1 2">
    <name type="scientific">Fusarium oxysporum</name>
    <name type="common">Fusarium vascular wilt</name>
    <dbReference type="NCBI Taxonomy" id="5507"/>
    <lineage>
        <taxon>Eukaryota</taxon>
        <taxon>Fungi</taxon>
        <taxon>Dikarya</taxon>
        <taxon>Ascomycota</taxon>
        <taxon>Pezizomycotina</taxon>
        <taxon>Sordariomycetes</taxon>
        <taxon>Hypocreomycetidae</taxon>
        <taxon>Hypocreales</taxon>
        <taxon>Nectriaceae</taxon>
        <taxon>Fusarium</taxon>
        <taxon>Fusarium oxysporum species complex</taxon>
    </lineage>
</organism>
<sequence length="463" mass="50669">MSSPLTLGLAYGPNDVELRYLAKEMYPDMPYEEALLKICQNIFVRFPSHLISSIARGAMNDPVVFIEGVGDVTGIPFKKIIPAVRLYRMYQNGASTTKKSIASAAEPSVLVEALNIEKVASTVRKSVAPTIQPSVSTEALNIKQLRSLLPAMTESISGATDKVSREIHGIHVIGKSLVDHLNYYGRWMQTVSCIQIAQAERAIEALNIICNHLGDANTITVSGASGPDGFARPVYDFILKSITDIDPRERHMHRFFVFHPDTNWYGAFHRLLGENPLPAEFCAKADNLDTICRFMQDIRKTLIEESIAGRKVVFHLLIPSWYTIHIREPLHFPDSLHPLRVEGEKHKGKELVEMNLPAAPANMLNGVANVLDLKYSNRIAEATSLAVTLPAVGWGLNGACLALGIGLGTLTGLGALVTVPVWIGTAMPAMSVTAPVMLDTIHSTLREGPPRILGSKDILGRNE</sequence>
<dbReference type="InterPro" id="IPR046486">
    <property type="entry name" value="DUF6579"/>
</dbReference>
<proteinExistence type="predicted"/>
<dbReference type="VEuPathDB" id="FungiDB:FOC4_g10013348"/>
<reference evidence="1 2" key="1">
    <citation type="journal article" date="2018" name="Sci. Rep.">
        <title>Characterisation of pathogen-specific regions and novel effector candidates in Fusarium oxysporum f. sp. cepae.</title>
        <authorList>
            <person name="Armitage A.D."/>
            <person name="Taylor A."/>
            <person name="Sobczyk M.K."/>
            <person name="Baxter L."/>
            <person name="Greenfield B.P."/>
            <person name="Bates H.J."/>
            <person name="Wilson F."/>
            <person name="Jackson A.C."/>
            <person name="Ott S."/>
            <person name="Harrison R.J."/>
            <person name="Clarkson J.P."/>
        </authorList>
    </citation>
    <scope>NUCLEOTIDE SEQUENCE [LARGE SCALE GENOMIC DNA]</scope>
    <source>
        <strain evidence="1 2">Fo_A13</strain>
    </source>
</reference>
<dbReference type="Proteomes" id="UP000285084">
    <property type="component" value="Unassembled WGS sequence"/>
</dbReference>
<dbReference type="VEuPathDB" id="FungiDB:HZS61_010731"/>
<dbReference type="AlphaFoldDB" id="A0A420M8S9"/>
<dbReference type="VEuPathDB" id="FungiDB:FOIG_10417"/>
<protein>
    <submittedName>
        <fullName evidence="1">Uncharacterized protein</fullName>
    </submittedName>
</protein>
<dbReference type="Pfam" id="PF20219">
    <property type="entry name" value="DUF6579"/>
    <property type="match status" value="1"/>
</dbReference>
<evidence type="ECO:0000313" key="1">
    <source>
        <dbReference type="EMBL" id="RKK60080.1"/>
    </source>
</evidence>
<dbReference type="VEuPathDB" id="FungiDB:FOXG_22017"/>
<dbReference type="EMBL" id="MRCX01000718">
    <property type="protein sequence ID" value="RKK60080.1"/>
    <property type="molecule type" value="Genomic_DNA"/>
</dbReference>